<dbReference type="GO" id="GO:0005524">
    <property type="term" value="F:ATP binding"/>
    <property type="evidence" value="ECO:0007669"/>
    <property type="project" value="UniProtKB-KW"/>
</dbReference>
<keyword evidence="3" id="KW-1003">Cell membrane</keyword>
<comment type="caution">
    <text evidence="8">The sequence shown here is derived from an EMBL/GenBank/DDBJ whole genome shotgun (WGS) entry which is preliminary data.</text>
</comment>
<dbReference type="PROSITE" id="PS00211">
    <property type="entry name" value="ABC_TRANSPORTER_1"/>
    <property type="match status" value="1"/>
</dbReference>
<evidence type="ECO:0000256" key="6">
    <source>
        <dbReference type="ARBA" id="ARBA00022970"/>
    </source>
</evidence>
<dbReference type="GO" id="GO:0016887">
    <property type="term" value="F:ATP hydrolysis activity"/>
    <property type="evidence" value="ECO:0007669"/>
    <property type="project" value="InterPro"/>
</dbReference>
<dbReference type="Pfam" id="PF00005">
    <property type="entry name" value="ABC_tran"/>
    <property type="match status" value="1"/>
</dbReference>
<sequence length="283" mass="31396">MQITSSVSISVTAGMQMQSPPPILELNNVEVIYDSVSLAIKGVSLEVPQGGMVALLGANGAGKSTTLKSISGLLRPERGKVSRGEVRFMGQNIDALAPQERVKLGIVHVLEGRRVFEHLTPDENLIAASAVRGNRQDMLRNKDMVYSYFKRLYQRRTAQSGYLSGGEQQMLAIGRALMTQPKLLMLDEPSLGLAPFLVAEIFEIVQRINKQEGLSVLLVEQNAVAALEVVSHGYLIENGRIVMHDSAEAMKKNPDIQEFYLGGAEGRNFHEIKHYRRRKRWLT</sequence>
<dbReference type="CDD" id="cd03224">
    <property type="entry name" value="ABC_TM1139_LivF_branched"/>
    <property type="match status" value="1"/>
</dbReference>
<dbReference type="InterPro" id="IPR003439">
    <property type="entry name" value="ABC_transporter-like_ATP-bd"/>
</dbReference>
<gene>
    <name evidence="8" type="ORF">DFR45_10582</name>
</gene>
<reference evidence="8 9" key="1">
    <citation type="submission" date="2018-07" db="EMBL/GenBank/DDBJ databases">
        <title>Genomic Encyclopedia of Type Strains, Phase IV (KMG-IV): sequencing the most valuable type-strain genomes for metagenomic binning, comparative biology and taxonomic classification.</title>
        <authorList>
            <person name="Goeker M."/>
        </authorList>
    </citation>
    <scope>NUCLEOTIDE SEQUENCE [LARGE SCALE GENOMIC DNA]</scope>
    <source>
        <strain evidence="8 9">DSM 100911</strain>
    </source>
</reference>
<dbReference type="PANTHER" id="PTHR43820:SF8">
    <property type="entry name" value="ABC TRANSPORTER SUBSTRATE-BINDING PROTEIN"/>
    <property type="match status" value="1"/>
</dbReference>
<feature type="domain" description="ABC transporter" evidence="7">
    <location>
        <begin position="24"/>
        <end position="263"/>
    </location>
</feature>
<evidence type="ECO:0000259" key="7">
    <source>
        <dbReference type="PROSITE" id="PS50893"/>
    </source>
</evidence>
<proteinExistence type="inferred from homology"/>
<dbReference type="AlphaFoldDB" id="A0A369AK27"/>
<dbReference type="InterPro" id="IPR052156">
    <property type="entry name" value="BCAA_Transport_ATP-bd_LivF"/>
</dbReference>
<evidence type="ECO:0000256" key="5">
    <source>
        <dbReference type="ARBA" id="ARBA00022840"/>
    </source>
</evidence>
<dbReference type="GO" id="GO:0015658">
    <property type="term" value="F:branched-chain amino acid transmembrane transporter activity"/>
    <property type="evidence" value="ECO:0007669"/>
    <property type="project" value="TreeGrafter"/>
</dbReference>
<dbReference type="GO" id="GO:0015807">
    <property type="term" value="P:L-amino acid transport"/>
    <property type="evidence" value="ECO:0007669"/>
    <property type="project" value="TreeGrafter"/>
</dbReference>
<evidence type="ECO:0000313" key="9">
    <source>
        <dbReference type="Proteomes" id="UP000252174"/>
    </source>
</evidence>
<evidence type="ECO:0000256" key="2">
    <source>
        <dbReference type="ARBA" id="ARBA00022448"/>
    </source>
</evidence>
<dbReference type="SMART" id="SM00382">
    <property type="entry name" value="AAA"/>
    <property type="match status" value="1"/>
</dbReference>
<evidence type="ECO:0000313" key="8">
    <source>
        <dbReference type="EMBL" id="RCX09453.1"/>
    </source>
</evidence>
<dbReference type="PANTHER" id="PTHR43820">
    <property type="entry name" value="HIGH-AFFINITY BRANCHED-CHAIN AMINO ACID TRANSPORT ATP-BINDING PROTEIN LIVF"/>
    <property type="match status" value="1"/>
</dbReference>
<dbReference type="InterPro" id="IPR027417">
    <property type="entry name" value="P-loop_NTPase"/>
</dbReference>
<comment type="similarity">
    <text evidence="1">Belongs to the ABC transporter superfamily.</text>
</comment>
<name>A0A369AK27_9BURK</name>
<evidence type="ECO:0000256" key="4">
    <source>
        <dbReference type="ARBA" id="ARBA00022741"/>
    </source>
</evidence>
<dbReference type="PROSITE" id="PS50893">
    <property type="entry name" value="ABC_TRANSPORTER_2"/>
    <property type="match status" value="1"/>
</dbReference>
<evidence type="ECO:0000256" key="3">
    <source>
        <dbReference type="ARBA" id="ARBA00022475"/>
    </source>
</evidence>
<keyword evidence="6" id="KW-0029">Amino-acid transport</keyword>
<keyword evidence="9" id="KW-1185">Reference proteome</keyword>
<dbReference type="Gene3D" id="3.40.50.300">
    <property type="entry name" value="P-loop containing nucleotide triphosphate hydrolases"/>
    <property type="match status" value="1"/>
</dbReference>
<keyword evidence="5 8" id="KW-0067">ATP-binding</keyword>
<evidence type="ECO:0000256" key="1">
    <source>
        <dbReference type="ARBA" id="ARBA00005417"/>
    </source>
</evidence>
<dbReference type="EMBL" id="QPJU01000005">
    <property type="protein sequence ID" value="RCX09453.1"/>
    <property type="molecule type" value="Genomic_DNA"/>
</dbReference>
<organism evidence="8 9">
    <name type="scientific">Extensimonas vulgaris</name>
    <dbReference type="NCBI Taxonomy" id="1031594"/>
    <lineage>
        <taxon>Bacteria</taxon>
        <taxon>Pseudomonadati</taxon>
        <taxon>Pseudomonadota</taxon>
        <taxon>Betaproteobacteria</taxon>
        <taxon>Burkholderiales</taxon>
        <taxon>Comamonadaceae</taxon>
        <taxon>Extensimonas</taxon>
    </lineage>
</organism>
<dbReference type="InterPro" id="IPR003593">
    <property type="entry name" value="AAA+_ATPase"/>
</dbReference>
<keyword evidence="3" id="KW-0472">Membrane</keyword>
<dbReference type="Proteomes" id="UP000252174">
    <property type="component" value="Unassembled WGS sequence"/>
</dbReference>
<dbReference type="SUPFAM" id="SSF52540">
    <property type="entry name" value="P-loop containing nucleoside triphosphate hydrolases"/>
    <property type="match status" value="1"/>
</dbReference>
<accession>A0A369AK27</accession>
<keyword evidence="2" id="KW-0813">Transport</keyword>
<dbReference type="InterPro" id="IPR017871">
    <property type="entry name" value="ABC_transporter-like_CS"/>
</dbReference>
<protein>
    <submittedName>
        <fullName evidence="8">Branched-chain amino acid transport system ATP-binding protein</fullName>
    </submittedName>
</protein>
<keyword evidence="4" id="KW-0547">Nucleotide-binding</keyword>